<reference evidence="3" key="1">
    <citation type="submission" date="2013-06" db="EMBL/GenBank/DDBJ databases">
        <title>Complete Genome Sequence of Hyperthermophilic Palaeococcus pacificus DY20341T, Isolated from a Deep-Sea Hydrothermal Sediments.</title>
        <authorList>
            <person name="Zeng X."/>
            <person name="Shao Z."/>
        </authorList>
    </citation>
    <scope>NUCLEOTIDE SEQUENCE [LARGE SCALE GENOMIC DNA]</scope>
    <source>
        <strain evidence="3">DY20341</strain>
    </source>
</reference>
<dbReference type="Pfam" id="PF06197">
    <property type="entry name" value="DUF998"/>
    <property type="match status" value="1"/>
</dbReference>
<feature type="transmembrane region" description="Helical" evidence="1">
    <location>
        <begin position="7"/>
        <end position="28"/>
    </location>
</feature>
<feature type="transmembrane region" description="Helical" evidence="1">
    <location>
        <begin position="155"/>
        <end position="174"/>
    </location>
</feature>
<keyword evidence="3" id="KW-1185">Reference proteome</keyword>
<dbReference type="InterPro" id="IPR009339">
    <property type="entry name" value="DUF998"/>
</dbReference>
<dbReference type="PANTHER" id="PTHR42241">
    <property type="entry name" value="HYPOTHETICAL MEMBRANE PROTEIN, CONSERVED, DUF998 FAMILY"/>
    <property type="match status" value="1"/>
</dbReference>
<dbReference type="Proteomes" id="UP000027981">
    <property type="component" value="Chromosome"/>
</dbReference>
<keyword evidence="1" id="KW-0472">Membrane</keyword>
<feature type="transmembrane region" description="Helical" evidence="1">
    <location>
        <begin position="76"/>
        <end position="95"/>
    </location>
</feature>
<dbReference type="AlphaFoldDB" id="A0A075LXT9"/>
<dbReference type="KEGG" id="ppac:PAP_04885"/>
<feature type="transmembrane region" description="Helical" evidence="1">
    <location>
        <begin position="48"/>
        <end position="69"/>
    </location>
</feature>
<dbReference type="OrthoDB" id="103507at2157"/>
<gene>
    <name evidence="2" type="ORF">PAP_04885</name>
</gene>
<evidence type="ECO:0000256" key="1">
    <source>
        <dbReference type="SAM" id="Phobius"/>
    </source>
</evidence>
<accession>A0A075LXT9</accession>
<dbReference type="RefSeq" id="WP_048164949.1">
    <property type="nucleotide sequence ID" value="NZ_CP006019.1"/>
</dbReference>
<keyword evidence="1" id="KW-0812">Transmembrane</keyword>
<dbReference type="PANTHER" id="PTHR42241:SF2">
    <property type="entry name" value="HYPOTHETICAL MEMBRANE PROTEIN, CONSERVED, DUF998 FAMILY"/>
    <property type="match status" value="1"/>
</dbReference>
<reference evidence="2 3" key="2">
    <citation type="journal article" date="2015" name="Genome Announc.">
        <title>Complete Genome Sequence of Hyperthermophilic Piezophilic Archaeon Palaeococcus pacificus DY20341T, Isolated from Deep-Sea Hydrothermal Sediments.</title>
        <authorList>
            <person name="Zeng X."/>
            <person name="Jebbar M."/>
            <person name="Shao Z."/>
        </authorList>
    </citation>
    <scope>NUCLEOTIDE SEQUENCE [LARGE SCALE GENOMIC DNA]</scope>
    <source>
        <strain evidence="2 3">DY20341</strain>
    </source>
</reference>
<feature type="transmembrane region" description="Helical" evidence="1">
    <location>
        <begin position="130"/>
        <end position="149"/>
    </location>
</feature>
<feature type="transmembrane region" description="Helical" evidence="1">
    <location>
        <begin position="101"/>
        <end position="118"/>
    </location>
</feature>
<dbReference type="EMBL" id="CP006019">
    <property type="protein sequence ID" value="AIF69388.1"/>
    <property type="molecule type" value="Genomic_DNA"/>
</dbReference>
<dbReference type="GeneID" id="24842100"/>
<dbReference type="HOGENOM" id="CLU_100105_0_0_2"/>
<evidence type="ECO:0008006" key="4">
    <source>
        <dbReference type="Google" id="ProtNLM"/>
    </source>
</evidence>
<evidence type="ECO:0000313" key="3">
    <source>
        <dbReference type="Proteomes" id="UP000027981"/>
    </source>
</evidence>
<name>A0A075LXT9_9EURY</name>
<dbReference type="eggNOG" id="arCOG02008">
    <property type="taxonomic scope" value="Archaea"/>
</dbReference>
<protein>
    <recommendedName>
        <fullName evidence="4">DUF998 domain-containing protein</fullName>
    </recommendedName>
</protein>
<keyword evidence="1" id="KW-1133">Transmembrane helix</keyword>
<evidence type="ECO:0000313" key="2">
    <source>
        <dbReference type="EMBL" id="AIF69388.1"/>
    </source>
</evidence>
<sequence>MRKDSFLFYLGVLIPIISLGGIFLSIYKNPWFSLTQNALSDMGSIHNPIGYIFNSILIITGIMGVIFGTGTFKKHLTTPLFAFGMVCLIFVGIFPEEYKPHAFFAVSFYILILLDMFIEGINSLKKGEKIGLFWVFLSPTTFISIIYLLKIFEGAAIPELVGAFAIYAWIYYITYRLRG</sequence>
<organism evidence="2 3">
    <name type="scientific">Palaeococcus pacificus DY20341</name>
    <dbReference type="NCBI Taxonomy" id="1343739"/>
    <lineage>
        <taxon>Archaea</taxon>
        <taxon>Methanobacteriati</taxon>
        <taxon>Methanobacteriota</taxon>
        <taxon>Thermococci</taxon>
        <taxon>Thermococcales</taxon>
        <taxon>Thermococcaceae</taxon>
        <taxon>Palaeococcus</taxon>
    </lineage>
</organism>
<proteinExistence type="predicted"/>
<dbReference type="STRING" id="1343739.PAP_04885"/>